<dbReference type="EMBL" id="ML743571">
    <property type="protein sequence ID" value="KAE8138376.1"/>
    <property type="molecule type" value="Genomic_DNA"/>
</dbReference>
<dbReference type="InterPro" id="IPR036259">
    <property type="entry name" value="MFS_trans_sf"/>
</dbReference>
<accession>A0A5N6SUL5</accession>
<proteinExistence type="predicted"/>
<dbReference type="PANTHER" id="PTHR23514">
    <property type="entry name" value="BYPASS OF STOP CODON PROTEIN 6"/>
    <property type="match status" value="1"/>
</dbReference>
<evidence type="ECO:0000256" key="3">
    <source>
        <dbReference type="ARBA" id="ARBA00022989"/>
    </source>
</evidence>
<dbReference type="InterPro" id="IPR051788">
    <property type="entry name" value="MFS_Transporter"/>
</dbReference>
<keyword evidence="3 5" id="KW-1133">Transmembrane helix</keyword>
<comment type="subcellular location">
    <subcellularLocation>
        <location evidence="1">Membrane</location>
        <topology evidence="1">Multi-pass membrane protein</topology>
    </subcellularLocation>
</comment>
<protein>
    <recommendedName>
        <fullName evidence="8">Major facilitator superfamily domain-containing protein</fullName>
    </recommendedName>
</protein>
<dbReference type="SUPFAM" id="SSF103473">
    <property type="entry name" value="MFS general substrate transporter"/>
    <property type="match status" value="1"/>
</dbReference>
<dbReference type="PANTHER" id="PTHR23514:SF6">
    <property type="entry name" value="MAJOR FACILITATOR SUPERFAMILY (MFS) PROFILE DOMAIN-CONTAINING PROTEIN"/>
    <property type="match status" value="1"/>
</dbReference>
<feature type="transmembrane region" description="Helical" evidence="5">
    <location>
        <begin position="23"/>
        <end position="41"/>
    </location>
</feature>
<organism evidence="6 7">
    <name type="scientific">Aspergillus pseudotamarii</name>
    <dbReference type="NCBI Taxonomy" id="132259"/>
    <lineage>
        <taxon>Eukaryota</taxon>
        <taxon>Fungi</taxon>
        <taxon>Dikarya</taxon>
        <taxon>Ascomycota</taxon>
        <taxon>Pezizomycotina</taxon>
        <taxon>Eurotiomycetes</taxon>
        <taxon>Eurotiomycetidae</taxon>
        <taxon>Eurotiales</taxon>
        <taxon>Aspergillaceae</taxon>
        <taxon>Aspergillus</taxon>
        <taxon>Aspergillus subgen. Circumdati</taxon>
    </lineage>
</organism>
<reference evidence="6 7" key="1">
    <citation type="submission" date="2019-04" db="EMBL/GenBank/DDBJ databases">
        <title>Friends and foes A comparative genomics study of 23 Aspergillus species from section Flavi.</title>
        <authorList>
            <consortium name="DOE Joint Genome Institute"/>
            <person name="Kjaerbolling I."/>
            <person name="Vesth T."/>
            <person name="Frisvad J.C."/>
            <person name="Nybo J.L."/>
            <person name="Theobald S."/>
            <person name="Kildgaard S."/>
            <person name="Isbrandt T."/>
            <person name="Kuo A."/>
            <person name="Sato A."/>
            <person name="Lyhne E.K."/>
            <person name="Kogle M.E."/>
            <person name="Wiebenga A."/>
            <person name="Kun R.S."/>
            <person name="Lubbers R.J."/>
            <person name="Makela M.R."/>
            <person name="Barry K."/>
            <person name="Chovatia M."/>
            <person name="Clum A."/>
            <person name="Daum C."/>
            <person name="Haridas S."/>
            <person name="He G."/>
            <person name="LaButti K."/>
            <person name="Lipzen A."/>
            <person name="Mondo S."/>
            <person name="Riley R."/>
            <person name="Salamov A."/>
            <person name="Simmons B.A."/>
            <person name="Magnuson J.K."/>
            <person name="Henrissat B."/>
            <person name="Mortensen U.H."/>
            <person name="Larsen T.O."/>
            <person name="Devries R.P."/>
            <person name="Grigoriev I.V."/>
            <person name="Machida M."/>
            <person name="Baker S.E."/>
            <person name="Andersen M.R."/>
        </authorList>
    </citation>
    <scope>NUCLEOTIDE SEQUENCE [LARGE SCALE GENOMIC DNA]</scope>
    <source>
        <strain evidence="6 7">CBS 117625</strain>
    </source>
</reference>
<gene>
    <name evidence="6" type="ORF">BDV38DRAFT_282052</name>
</gene>
<sequence>MGSWRTRAGSFLISYRGGDSRRVGYVSAGFWAGITLGRFLIVYPAHRIGEKIVVGLLVVGAIAFQLMTWLIPNIIGEAVSVAILGLIIGSLISMLYGGFREALTPKHATCKPELHQCPWEQ</sequence>
<evidence type="ECO:0000256" key="4">
    <source>
        <dbReference type="ARBA" id="ARBA00023136"/>
    </source>
</evidence>
<dbReference type="GO" id="GO:0016020">
    <property type="term" value="C:membrane"/>
    <property type="evidence" value="ECO:0007669"/>
    <property type="project" value="UniProtKB-SubCell"/>
</dbReference>
<feature type="transmembrane region" description="Helical" evidence="5">
    <location>
        <begin position="53"/>
        <end position="72"/>
    </location>
</feature>
<evidence type="ECO:0000256" key="1">
    <source>
        <dbReference type="ARBA" id="ARBA00004141"/>
    </source>
</evidence>
<dbReference type="AlphaFoldDB" id="A0A5N6SUL5"/>
<dbReference type="GeneID" id="43643926"/>
<evidence type="ECO:0000313" key="7">
    <source>
        <dbReference type="Proteomes" id="UP000325672"/>
    </source>
</evidence>
<keyword evidence="2 5" id="KW-0812">Transmembrane</keyword>
<dbReference type="Proteomes" id="UP000325672">
    <property type="component" value="Unassembled WGS sequence"/>
</dbReference>
<evidence type="ECO:0000256" key="2">
    <source>
        <dbReference type="ARBA" id="ARBA00022692"/>
    </source>
</evidence>
<dbReference type="OrthoDB" id="413079at2759"/>
<evidence type="ECO:0000256" key="5">
    <source>
        <dbReference type="SAM" id="Phobius"/>
    </source>
</evidence>
<keyword evidence="7" id="KW-1185">Reference proteome</keyword>
<evidence type="ECO:0008006" key="8">
    <source>
        <dbReference type="Google" id="ProtNLM"/>
    </source>
</evidence>
<keyword evidence="4 5" id="KW-0472">Membrane</keyword>
<feature type="transmembrane region" description="Helical" evidence="5">
    <location>
        <begin position="78"/>
        <end position="99"/>
    </location>
</feature>
<dbReference type="RefSeq" id="XP_031914439.1">
    <property type="nucleotide sequence ID" value="XM_032059716.1"/>
</dbReference>
<name>A0A5N6SUL5_ASPPS</name>
<evidence type="ECO:0000313" key="6">
    <source>
        <dbReference type="EMBL" id="KAE8138376.1"/>
    </source>
</evidence>